<proteinExistence type="predicted"/>
<evidence type="ECO:0000313" key="3">
    <source>
        <dbReference type="Proteomes" id="UP000184501"/>
    </source>
</evidence>
<protein>
    <recommendedName>
        <fullName evidence="1">GmrSD restriction endonucleases C-terminal domain-containing protein</fullName>
    </recommendedName>
</protein>
<dbReference type="Proteomes" id="UP000184501">
    <property type="component" value="Unassembled WGS sequence"/>
</dbReference>
<dbReference type="InterPro" id="IPR011089">
    <property type="entry name" value="GmrSD_C"/>
</dbReference>
<name>A0A1M5AEI5_STRHI</name>
<reference evidence="2 3" key="1">
    <citation type="submission" date="2016-11" db="EMBL/GenBank/DDBJ databases">
        <authorList>
            <person name="Jaros S."/>
            <person name="Januszkiewicz K."/>
            <person name="Wedrychowicz H."/>
        </authorList>
    </citation>
    <scope>NUCLEOTIDE SEQUENCE [LARGE SCALE GENOMIC DNA]</scope>
    <source>
        <strain evidence="2 3">DSM 44523</strain>
    </source>
</reference>
<dbReference type="PANTHER" id="PTHR24094:SF15">
    <property type="entry name" value="AMP-DEPENDENT SYNTHETASE_LIGASE DOMAIN-CONTAINING PROTEIN-RELATED"/>
    <property type="match status" value="1"/>
</dbReference>
<keyword evidence="3" id="KW-1185">Reference proteome</keyword>
<organism evidence="2 3">
    <name type="scientific">Streptoalloteichus hindustanus</name>
    <dbReference type="NCBI Taxonomy" id="2017"/>
    <lineage>
        <taxon>Bacteria</taxon>
        <taxon>Bacillati</taxon>
        <taxon>Actinomycetota</taxon>
        <taxon>Actinomycetes</taxon>
        <taxon>Pseudonocardiales</taxon>
        <taxon>Pseudonocardiaceae</taxon>
        <taxon>Streptoalloteichus</taxon>
    </lineage>
</organism>
<sequence>MGEKQRQVLLGLVLLALVVAGSVWGWNRLGGPTGPAPSSAPPAATVPGSGEAAAQLEKLKVAAWHPMTGYSRDRFKHWISQGEGCDTRETVLRRDGKGVQTDKECRATAGTWVSVYDGKTVEKAEELDIDHVVPLANAWRTGAADWTDERRSQFANDLKAPQLLAVTANTNRSKGDQDPSQWKPPARTYWCEYATRWITVKSGYGLWVTQEEKAALHEMLGACSAAPTSR</sequence>
<accession>A0A1M5AEI5</accession>
<dbReference type="PANTHER" id="PTHR24094">
    <property type="entry name" value="SECRETED PROTEIN"/>
    <property type="match status" value="1"/>
</dbReference>
<dbReference type="AlphaFoldDB" id="A0A1M5AEI5"/>
<dbReference type="RefSeq" id="WP_073481214.1">
    <property type="nucleotide sequence ID" value="NZ_FQVN01000003.1"/>
</dbReference>
<dbReference type="Pfam" id="PF07510">
    <property type="entry name" value="GmrSD_C"/>
    <property type="match status" value="1"/>
</dbReference>
<gene>
    <name evidence="2" type="ORF">SAMN05444320_10384</name>
</gene>
<evidence type="ECO:0000313" key="2">
    <source>
        <dbReference type="EMBL" id="SHF28681.1"/>
    </source>
</evidence>
<dbReference type="STRING" id="2017.SAMN05444320_10384"/>
<dbReference type="EMBL" id="FQVN01000003">
    <property type="protein sequence ID" value="SHF28681.1"/>
    <property type="molecule type" value="Genomic_DNA"/>
</dbReference>
<evidence type="ECO:0000259" key="1">
    <source>
        <dbReference type="Pfam" id="PF07510"/>
    </source>
</evidence>
<feature type="domain" description="GmrSD restriction endonucleases C-terminal" evidence="1">
    <location>
        <begin position="122"/>
        <end position="218"/>
    </location>
</feature>